<feature type="signal peptide" evidence="1">
    <location>
        <begin position="1"/>
        <end position="21"/>
    </location>
</feature>
<dbReference type="EMBL" id="GBBI01000164">
    <property type="protein sequence ID" value="JAC18548.1"/>
    <property type="molecule type" value="mRNA"/>
</dbReference>
<evidence type="ECO:0000256" key="1">
    <source>
        <dbReference type="SAM" id="SignalP"/>
    </source>
</evidence>
<accession>A0A023FCL9</accession>
<keyword evidence="1" id="KW-0732">Signal</keyword>
<feature type="chain" id="PRO_5001515255" evidence="1">
    <location>
        <begin position="22"/>
        <end position="96"/>
    </location>
</feature>
<organism evidence="2">
    <name type="scientific">Triatoma infestans</name>
    <name type="common">Assassin bug</name>
    <dbReference type="NCBI Taxonomy" id="30076"/>
    <lineage>
        <taxon>Eukaryota</taxon>
        <taxon>Metazoa</taxon>
        <taxon>Ecdysozoa</taxon>
        <taxon>Arthropoda</taxon>
        <taxon>Hexapoda</taxon>
        <taxon>Insecta</taxon>
        <taxon>Pterygota</taxon>
        <taxon>Neoptera</taxon>
        <taxon>Paraneoptera</taxon>
        <taxon>Hemiptera</taxon>
        <taxon>Heteroptera</taxon>
        <taxon>Panheteroptera</taxon>
        <taxon>Cimicomorpha</taxon>
        <taxon>Reduviidae</taxon>
        <taxon>Triatominae</taxon>
        <taxon>Triatoma</taxon>
    </lineage>
</organism>
<name>A0A023FCL9_TRIIF</name>
<sequence>MKDLVAIVMIFLTLLTLEVKTNKMPFYLLIWTTLQWYQSPSNSPLNEPPSTGELLITSLAMGNNLFCSSSDSHRPFYIILHSSIYYILRYQQSSIF</sequence>
<protein>
    <submittedName>
        <fullName evidence="2">Putative secreted protein</fullName>
    </submittedName>
</protein>
<dbReference type="AlphaFoldDB" id="A0A023FCL9"/>
<reference evidence="2" key="1">
    <citation type="journal article" date="2014" name="PLoS Negl. Trop. Dis.">
        <title>An updated insight into the Sialotranscriptome of Triatoma infestans: developmental stage and geographic variations.</title>
        <authorList>
            <person name="Schwarz A."/>
            <person name="Medrano-Mercado N."/>
            <person name="Schaub G.A."/>
            <person name="Struchiner C.J."/>
            <person name="Bargues M.D."/>
            <person name="Levy M.Z."/>
            <person name="Ribeiro J.M."/>
        </authorList>
    </citation>
    <scope>NUCLEOTIDE SEQUENCE</scope>
    <source>
        <strain evidence="2">Chile</strain>
        <tissue evidence="2">Salivary glands</tissue>
    </source>
</reference>
<evidence type="ECO:0000313" key="2">
    <source>
        <dbReference type="EMBL" id="JAC18548.1"/>
    </source>
</evidence>
<feature type="non-terminal residue" evidence="2">
    <location>
        <position position="96"/>
    </location>
</feature>
<proteinExistence type="evidence at transcript level"/>